<organism evidence="2 3">
    <name type="scientific">Prauserella cavernicola</name>
    <dbReference type="NCBI Taxonomy" id="2800127"/>
    <lineage>
        <taxon>Bacteria</taxon>
        <taxon>Bacillati</taxon>
        <taxon>Actinomycetota</taxon>
        <taxon>Actinomycetes</taxon>
        <taxon>Pseudonocardiales</taxon>
        <taxon>Pseudonocardiaceae</taxon>
        <taxon>Prauserella</taxon>
    </lineage>
</organism>
<dbReference type="InterPro" id="IPR036259">
    <property type="entry name" value="MFS_trans_sf"/>
</dbReference>
<keyword evidence="3" id="KW-1185">Reference proteome</keyword>
<evidence type="ECO:0000313" key="2">
    <source>
        <dbReference type="EMBL" id="MBK1788793.1"/>
    </source>
</evidence>
<dbReference type="Proteomes" id="UP000635245">
    <property type="component" value="Unassembled WGS sequence"/>
</dbReference>
<feature type="transmembrane region" description="Helical" evidence="1">
    <location>
        <begin position="132"/>
        <end position="154"/>
    </location>
</feature>
<proteinExistence type="predicted"/>
<keyword evidence="1" id="KW-0472">Membrane</keyword>
<dbReference type="EMBL" id="JAENJH010000011">
    <property type="protein sequence ID" value="MBK1788793.1"/>
    <property type="molecule type" value="Genomic_DNA"/>
</dbReference>
<name>A0A934QYB6_9PSEU</name>
<keyword evidence="1" id="KW-0812">Transmembrane</keyword>
<gene>
    <name evidence="2" type="ORF">JHE00_31070</name>
</gene>
<evidence type="ECO:0008006" key="4">
    <source>
        <dbReference type="Google" id="ProtNLM"/>
    </source>
</evidence>
<dbReference type="RefSeq" id="WP_200325046.1">
    <property type="nucleotide sequence ID" value="NZ_JAENJH010000011.1"/>
</dbReference>
<keyword evidence="1" id="KW-1133">Transmembrane helix</keyword>
<feature type="transmembrane region" description="Helical" evidence="1">
    <location>
        <begin position="46"/>
        <end position="69"/>
    </location>
</feature>
<sequence length="195" mass="20060">MEPNPQRRVTAAGGSSLDNSSWAAASVRIARTYRLGDRPRGRLSQLGLVSTVLGNLAAIAGGLAAGVILTRITRRRALLALSRWWPPCSRSRRATPRRWPPPGLMCLLHACYAAAVTVTVDLCRQTSAGTDFTMLTTLATGISLAVGSLAVTVAGTLGYQAVLAGVVALLAAGAAAVALLFTEGAPAVKAREGAG</sequence>
<dbReference type="SUPFAM" id="SSF103473">
    <property type="entry name" value="MFS general substrate transporter"/>
    <property type="match status" value="1"/>
</dbReference>
<protein>
    <recommendedName>
        <fullName evidence="4">MFS transporter</fullName>
    </recommendedName>
</protein>
<feature type="transmembrane region" description="Helical" evidence="1">
    <location>
        <begin position="161"/>
        <end position="181"/>
    </location>
</feature>
<accession>A0A934QYB6</accession>
<reference evidence="2" key="1">
    <citation type="submission" date="2020-12" db="EMBL/GenBank/DDBJ databases">
        <title>Prauserella sp. ASG 168, a novel actinomycete isolated from cave rock.</title>
        <authorList>
            <person name="Suriyachadkun C."/>
        </authorList>
    </citation>
    <scope>NUCLEOTIDE SEQUENCE</scope>
    <source>
        <strain evidence="2">ASG 168</strain>
    </source>
</reference>
<dbReference type="AlphaFoldDB" id="A0A934QYB6"/>
<evidence type="ECO:0000313" key="3">
    <source>
        <dbReference type="Proteomes" id="UP000635245"/>
    </source>
</evidence>
<evidence type="ECO:0000256" key="1">
    <source>
        <dbReference type="SAM" id="Phobius"/>
    </source>
</evidence>
<comment type="caution">
    <text evidence="2">The sequence shown here is derived from an EMBL/GenBank/DDBJ whole genome shotgun (WGS) entry which is preliminary data.</text>
</comment>